<feature type="compositionally biased region" description="Basic residues" evidence="3">
    <location>
        <begin position="755"/>
        <end position="775"/>
    </location>
</feature>
<dbReference type="InterPro" id="IPR051190">
    <property type="entry name" value="Baculoviral_IAP"/>
</dbReference>
<dbReference type="InterPro" id="IPR036291">
    <property type="entry name" value="NAD(P)-bd_dom_sf"/>
</dbReference>
<feature type="compositionally biased region" description="Acidic residues" evidence="3">
    <location>
        <begin position="519"/>
        <end position="530"/>
    </location>
</feature>
<dbReference type="Pfam" id="PF00653">
    <property type="entry name" value="BIR"/>
    <property type="match status" value="2"/>
</dbReference>
<feature type="compositionally biased region" description="Low complexity" evidence="3">
    <location>
        <begin position="1002"/>
        <end position="1023"/>
    </location>
</feature>
<dbReference type="SMART" id="SM00384">
    <property type="entry name" value="AT_hook"/>
    <property type="match status" value="3"/>
</dbReference>
<evidence type="ECO:0000259" key="4">
    <source>
        <dbReference type="SMART" id="SM00881"/>
    </source>
</evidence>
<dbReference type="GO" id="GO:0003677">
    <property type="term" value="F:DNA binding"/>
    <property type="evidence" value="ECO:0007669"/>
    <property type="project" value="InterPro"/>
</dbReference>
<proteinExistence type="predicted"/>
<feature type="compositionally biased region" description="Basic and acidic residues" evidence="3">
    <location>
        <begin position="806"/>
        <end position="818"/>
    </location>
</feature>
<keyword evidence="1" id="KW-0479">Metal-binding</keyword>
<dbReference type="InterPro" id="IPR017956">
    <property type="entry name" value="AT_hook_DNA-bd_motif"/>
</dbReference>
<dbReference type="Gene3D" id="1.10.1170.10">
    <property type="entry name" value="Inhibitor Of Apoptosis Protein (2mihbC-IAP-1), Chain A"/>
    <property type="match status" value="2"/>
</dbReference>
<dbReference type="Proteomes" id="UP000554235">
    <property type="component" value="Unassembled WGS sequence"/>
</dbReference>
<feature type="region of interest" description="Disordered" evidence="3">
    <location>
        <begin position="648"/>
        <end position="1061"/>
    </location>
</feature>
<feature type="compositionally biased region" description="Basic residues" evidence="3">
    <location>
        <begin position="666"/>
        <end position="675"/>
    </location>
</feature>
<evidence type="ECO:0000256" key="1">
    <source>
        <dbReference type="ARBA" id="ARBA00022723"/>
    </source>
</evidence>
<dbReference type="Gene3D" id="3.40.50.720">
    <property type="entry name" value="NAD(P)-binding Rossmann-like Domain"/>
    <property type="match status" value="1"/>
</dbReference>
<dbReference type="PANTHER" id="PTHR46771:SF5">
    <property type="entry name" value="DETERIN"/>
    <property type="match status" value="1"/>
</dbReference>
<organism evidence="5 6">
    <name type="scientific">Fusarium albosuccineum</name>
    <dbReference type="NCBI Taxonomy" id="1237068"/>
    <lineage>
        <taxon>Eukaryota</taxon>
        <taxon>Fungi</taxon>
        <taxon>Dikarya</taxon>
        <taxon>Ascomycota</taxon>
        <taxon>Pezizomycotina</taxon>
        <taxon>Sordariomycetes</taxon>
        <taxon>Hypocreomycetidae</taxon>
        <taxon>Hypocreales</taxon>
        <taxon>Nectriaceae</taxon>
        <taxon>Fusarium</taxon>
        <taxon>Fusarium decemcellulare species complex</taxon>
    </lineage>
</organism>
<dbReference type="Pfam" id="PF13380">
    <property type="entry name" value="CoA_binding_2"/>
    <property type="match status" value="1"/>
</dbReference>
<dbReference type="GO" id="GO:0046872">
    <property type="term" value="F:metal ion binding"/>
    <property type="evidence" value="ECO:0007669"/>
    <property type="project" value="UniProtKB-KW"/>
</dbReference>
<comment type="caution">
    <text evidence="5">The sequence shown here is derived from an EMBL/GenBank/DDBJ whole genome shotgun (WGS) entry which is preliminary data.</text>
</comment>
<gene>
    <name evidence="5" type="ORF">FALBO_2129</name>
</gene>
<dbReference type="PRINTS" id="PR00929">
    <property type="entry name" value="ATHOOK"/>
</dbReference>
<dbReference type="PROSITE" id="PS50143">
    <property type="entry name" value="BIR_REPEAT_2"/>
    <property type="match status" value="2"/>
</dbReference>
<reference evidence="5 6" key="1">
    <citation type="submission" date="2020-01" db="EMBL/GenBank/DDBJ databases">
        <title>Identification and distribution of gene clusters putatively required for synthesis of sphingolipid metabolism inhibitors in phylogenetically diverse species of the filamentous fungus Fusarium.</title>
        <authorList>
            <person name="Kim H.-S."/>
            <person name="Busman M."/>
            <person name="Brown D.W."/>
            <person name="Divon H."/>
            <person name="Uhlig S."/>
            <person name="Proctor R.H."/>
        </authorList>
    </citation>
    <scope>NUCLEOTIDE SEQUENCE [LARGE SCALE GENOMIC DNA]</scope>
    <source>
        <strain evidence="5 6">NRRL 20459</strain>
    </source>
</reference>
<evidence type="ECO:0000313" key="6">
    <source>
        <dbReference type="Proteomes" id="UP000554235"/>
    </source>
</evidence>
<dbReference type="PANTHER" id="PTHR46771">
    <property type="entry name" value="DETERIN"/>
    <property type="match status" value="1"/>
</dbReference>
<feature type="region of interest" description="Disordered" evidence="3">
    <location>
        <begin position="444"/>
        <end position="463"/>
    </location>
</feature>
<dbReference type="SUPFAM" id="SSF57924">
    <property type="entry name" value="Inhibitor of apoptosis (IAP) repeat"/>
    <property type="match status" value="2"/>
</dbReference>
<feature type="compositionally biased region" description="Low complexity" evidence="3">
    <location>
        <begin position="971"/>
        <end position="995"/>
    </location>
</feature>
<accession>A0A8H4LLZ4</accession>
<dbReference type="Pfam" id="PF02178">
    <property type="entry name" value="AT_hook"/>
    <property type="match status" value="3"/>
</dbReference>
<feature type="compositionally biased region" description="Acidic residues" evidence="3">
    <location>
        <begin position="715"/>
        <end position="748"/>
    </location>
</feature>
<feature type="compositionally biased region" description="Basic residues" evidence="3">
    <location>
        <begin position="594"/>
        <end position="609"/>
    </location>
</feature>
<dbReference type="CDD" id="cd00022">
    <property type="entry name" value="BIR"/>
    <property type="match status" value="2"/>
</dbReference>
<evidence type="ECO:0000256" key="2">
    <source>
        <dbReference type="ARBA" id="ARBA00022833"/>
    </source>
</evidence>
<feature type="compositionally biased region" description="Acidic residues" evidence="3">
    <location>
        <begin position="787"/>
        <end position="798"/>
    </location>
</feature>
<keyword evidence="2" id="KW-0862">Zinc</keyword>
<feature type="compositionally biased region" description="Basic and acidic residues" evidence="3">
    <location>
        <begin position="917"/>
        <end position="926"/>
    </location>
</feature>
<feature type="compositionally biased region" description="Polar residues" evidence="3">
    <location>
        <begin position="616"/>
        <end position="625"/>
    </location>
</feature>
<feature type="domain" description="CoA-binding" evidence="4">
    <location>
        <begin position="10"/>
        <end position="107"/>
    </location>
</feature>
<feature type="compositionally biased region" description="Basic residues" evidence="3">
    <location>
        <begin position="496"/>
        <end position="513"/>
    </location>
</feature>
<dbReference type="SMART" id="SM00238">
    <property type="entry name" value="BIR"/>
    <property type="match status" value="2"/>
</dbReference>
<evidence type="ECO:0000313" key="5">
    <source>
        <dbReference type="EMBL" id="KAF4470960.1"/>
    </source>
</evidence>
<dbReference type="EMBL" id="JAADYS010000268">
    <property type="protein sequence ID" value="KAF4470960.1"/>
    <property type="molecule type" value="Genomic_DNA"/>
</dbReference>
<feature type="region of interest" description="Disordered" evidence="3">
    <location>
        <begin position="475"/>
        <end position="636"/>
    </location>
</feature>
<keyword evidence="6" id="KW-1185">Reference proteome</keyword>
<dbReference type="OrthoDB" id="2196114at2759"/>
<evidence type="ECO:0000256" key="3">
    <source>
        <dbReference type="SAM" id="MobiDB-lite"/>
    </source>
</evidence>
<feature type="compositionally biased region" description="Polar residues" evidence="3">
    <location>
        <begin position="1050"/>
        <end position="1059"/>
    </location>
</feature>
<sequence length="1156" mass="125245">MTTEATVRKFFSSSAFAVVGASSNPAKFGHRVFTWYLHHELPVTPINPGSATISALDRDHPTVPTVTALQNPQQTSISVITPPSATLKVLQEAKELGVPSVWLQPGSFDDDVLKFANEEGAFQAVVAGDGGRGHEGWCILVDGERGLKAAGKLCLSIVDDRDNFAPVLFGIGIRSCLFTHDSTTLKDRKARQTLETFESSDPSYIIILLLGGSESSIGGRTPSTDRDPTRSAIAAMSFEDLTDQYITYESRLASFHKSAKKRGSSASGKGTKALSWPHKTIPPASLARAGLFFSPTPQNPDNVVCYLCHKGLDGWESNDDPLIEHLKHAPECGWAIVAAIESEVGDFAQEDPSQPYMKEARKATFAGRWPHDSKKGWKCKTKQLVDAGWKYTPTEDSDDMATCAYCQLALDGWEPGDKPLDEHYNRSPECPFFILLDESQSTKKTSRAKAGRASKASRLSVQSVATVTSEATSINESIAGPEDSVLTTGSTTQGGKKTKTKKAATTKGRKTKAKKEVPVEDVEASIEQEEAPPAKLPRGKKRDSTAIEDASMAMSDAPAPKKRATRNRGSVAVNDSTVDPDEDAEMAEAPASKKGGRKKTKKTTSKSTRKASTTSVASELSTTAYEATPGSFPDDDEIERQLEADLERQLAEDEEITIDSDSERLKAKKGKKAKASKANAEPVRHSQDYAMFNPEPADPDDDEVDDELKALQAEMEVDEPEPEREPEPELEPEVEPEVEPEPEPEPEPQELQVPKKGRKTGTRKASKQTKSKKAKTAPEPVEKEDAALEEAEEFEEAQEQVAQLESRSHLEEPAHEDSLASTDTVVKKSTAARSSAGKRGRGRPSKASLASQASADELELVEAPAETSVETPDEPPAKRGRGRPSKASLASRASVGAEESQSSNAPTKRGRGRPPKKSLEARKSVEAEEDNELTQPLTQPLEDRMQQDVEVYSAEEQKEEQTAARVVSFESARPSPAARQMASSPPPSSAHLANPPSTPGRIISPAPSARQAAISPSQSPQSSDAENQPPSSKPMASANPKRVALAPAVSTPTRVSPSKRNVIAGLRSTTPWTELDLEAVFGSPRTNSDKENGVDRFLKQGQTLTSPEKEMTVREWIYHNAEEAEKKLKHDCESIVNRFESEGSKAMRVLEGLVVE</sequence>
<dbReference type="InterPro" id="IPR001370">
    <property type="entry name" value="BIR_rpt"/>
</dbReference>
<protein>
    <submittedName>
        <fullName evidence="5">Bir1</fullName>
    </submittedName>
</protein>
<dbReference type="SMART" id="SM00881">
    <property type="entry name" value="CoA_binding"/>
    <property type="match status" value="1"/>
</dbReference>
<feature type="compositionally biased region" description="Acidic residues" evidence="3">
    <location>
        <begin position="697"/>
        <end position="706"/>
    </location>
</feature>
<dbReference type="SUPFAM" id="SSF51735">
    <property type="entry name" value="NAD(P)-binding Rossmann-fold domains"/>
    <property type="match status" value="1"/>
</dbReference>
<dbReference type="InterPro" id="IPR003781">
    <property type="entry name" value="CoA-bd"/>
</dbReference>
<name>A0A8H4LLZ4_9HYPO</name>
<dbReference type="AlphaFoldDB" id="A0A8H4LLZ4"/>